<keyword evidence="2" id="KW-1185">Reference proteome</keyword>
<dbReference type="EMBL" id="PJOS01000201">
    <property type="protein sequence ID" value="PKT67201.1"/>
    <property type="molecule type" value="Genomic_DNA"/>
</dbReference>
<organism evidence="1 2">
    <name type="scientific">Streptomyces populi</name>
    <dbReference type="NCBI Taxonomy" id="2058924"/>
    <lineage>
        <taxon>Bacteria</taxon>
        <taxon>Bacillati</taxon>
        <taxon>Actinomycetota</taxon>
        <taxon>Actinomycetes</taxon>
        <taxon>Kitasatosporales</taxon>
        <taxon>Streptomycetaceae</taxon>
        <taxon>Streptomyces</taxon>
    </lineage>
</organism>
<dbReference type="AlphaFoldDB" id="A0A2I0SB77"/>
<reference evidence="1 2" key="1">
    <citation type="submission" date="2017-12" db="EMBL/GenBank/DDBJ databases">
        <title>Streptomyces populusis sp. nov., a novel endophytic actinobacterium isolated from stems of Populus adenopoda Maxim.</title>
        <authorList>
            <person name="Wang Z."/>
        </authorList>
    </citation>
    <scope>NUCLEOTIDE SEQUENCE [LARGE SCALE GENOMIC DNA]</scope>
    <source>
        <strain evidence="1 2">A249</strain>
    </source>
</reference>
<sequence length="332" mass="35631">MSAETTVRRLVTEFRRNGSLSDGEQLVDVDERSAVDDPESPAVIVFAAAQVMIRLLWEEEHGDLDRVVAHIPTPELSRADKELLIRACLGDVEAVRNARDERGVLDIRTLITLLCSLLEGEGVTEAATYELLDLATGHQEETLRMMRGGDRGGPWDATEAVSQELPVIDLGGIRIPAGDGLELLPIASGGRVCGVTVVRGSTALQLQAFHALPGRNWDVIRGELRGKMVRGGGSAKEWTGRAGVEIRANVPTVRPDGSTTVMQVRFLGHDGPGWLLRGVVTGAGAAPESTDEWAYRLFASSVVVPSFSPPENGSPIALNIPDGFHGQQGNRP</sequence>
<evidence type="ECO:0008006" key="3">
    <source>
        <dbReference type="Google" id="ProtNLM"/>
    </source>
</evidence>
<comment type="caution">
    <text evidence="1">The sequence shown here is derived from an EMBL/GenBank/DDBJ whole genome shotgun (WGS) entry which is preliminary data.</text>
</comment>
<dbReference type="RefSeq" id="WP_103554801.1">
    <property type="nucleotide sequence ID" value="NZ_JBHJSK010000038.1"/>
</dbReference>
<protein>
    <recommendedName>
        <fullName evidence="3">DUF3710 domain-containing protein</fullName>
    </recommendedName>
</protein>
<proteinExistence type="predicted"/>
<dbReference type="OrthoDB" id="4235931at2"/>
<evidence type="ECO:0000313" key="2">
    <source>
        <dbReference type="Proteomes" id="UP000236178"/>
    </source>
</evidence>
<name>A0A2I0SB77_9ACTN</name>
<dbReference type="InterPro" id="IPR022183">
    <property type="entry name" value="DUF3710"/>
</dbReference>
<evidence type="ECO:0000313" key="1">
    <source>
        <dbReference type="EMBL" id="PKT67201.1"/>
    </source>
</evidence>
<accession>A0A2I0SB77</accession>
<gene>
    <name evidence="1" type="ORF">CW362_41710</name>
</gene>
<dbReference type="Proteomes" id="UP000236178">
    <property type="component" value="Unassembled WGS sequence"/>
</dbReference>
<dbReference type="Pfam" id="PF12502">
    <property type="entry name" value="DUF3710"/>
    <property type="match status" value="1"/>
</dbReference>